<dbReference type="Pfam" id="PF00583">
    <property type="entry name" value="Acetyltransf_1"/>
    <property type="match status" value="1"/>
</dbReference>
<comment type="caution">
    <text evidence="3">The sequence shown here is derived from an EMBL/GenBank/DDBJ whole genome shotgun (WGS) entry which is preliminary data.</text>
</comment>
<organism evidence="3 4">
    <name type="scientific">Candidatus Gottesmanbacteria bacterium GW2011_GWA2_42_18</name>
    <dbReference type="NCBI Taxonomy" id="1618442"/>
    <lineage>
        <taxon>Bacteria</taxon>
        <taxon>Candidatus Gottesmaniibacteriota</taxon>
    </lineage>
</organism>
<protein>
    <submittedName>
        <fullName evidence="3">Acetyltransferase GNAT family</fullName>
    </submittedName>
</protein>
<dbReference type="Gene3D" id="3.40.630.30">
    <property type="match status" value="1"/>
</dbReference>
<gene>
    <name evidence="3" type="ORF">UV09_C0026G0011</name>
</gene>
<evidence type="ECO:0000313" key="4">
    <source>
        <dbReference type="Proteomes" id="UP000034320"/>
    </source>
</evidence>
<keyword evidence="1 3" id="KW-0808">Transferase</keyword>
<dbReference type="InterPro" id="IPR016181">
    <property type="entry name" value="Acyl_CoA_acyltransferase"/>
</dbReference>
<evidence type="ECO:0000256" key="1">
    <source>
        <dbReference type="ARBA" id="ARBA00022679"/>
    </source>
</evidence>
<accession>A0A0G0ZB59</accession>
<dbReference type="GO" id="GO:0008080">
    <property type="term" value="F:N-acetyltransferase activity"/>
    <property type="evidence" value="ECO:0007669"/>
    <property type="project" value="InterPro"/>
</dbReference>
<dbReference type="Proteomes" id="UP000034320">
    <property type="component" value="Unassembled WGS sequence"/>
</dbReference>
<dbReference type="EMBL" id="LCDD01000026">
    <property type="protein sequence ID" value="KKS45899.1"/>
    <property type="molecule type" value="Genomic_DNA"/>
</dbReference>
<reference evidence="3 4" key="1">
    <citation type="journal article" date="2015" name="Nature">
        <title>rRNA introns, odd ribosomes, and small enigmatic genomes across a large radiation of phyla.</title>
        <authorList>
            <person name="Brown C.T."/>
            <person name="Hug L.A."/>
            <person name="Thomas B.C."/>
            <person name="Sharon I."/>
            <person name="Castelle C.J."/>
            <person name="Singh A."/>
            <person name="Wilkins M.J."/>
            <person name="Williams K.H."/>
            <person name="Banfield J.F."/>
        </authorList>
    </citation>
    <scope>NUCLEOTIDE SEQUENCE [LARGE SCALE GENOMIC DNA]</scope>
</reference>
<dbReference type="PROSITE" id="PS51186">
    <property type="entry name" value="GNAT"/>
    <property type="match status" value="1"/>
</dbReference>
<dbReference type="SUPFAM" id="SSF55729">
    <property type="entry name" value="Acyl-CoA N-acyltransferases (Nat)"/>
    <property type="match status" value="1"/>
</dbReference>
<dbReference type="InterPro" id="IPR000182">
    <property type="entry name" value="GNAT_dom"/>
</dbReference>
<name>A0A0G0ZB59_9BACT</name>
<sequence>MIKIGRRVKNLSRADLNQIIPLHQDSLADIGAILGTNYLSRFYNLLFSETDHTLLGVFEKDKLIGLLAGSFNLPETHLSLRQLLKIREILLVLVNIFIGKIDPGRIIQRLQLEKFLFQKMEDNSGGIVILLVKEDYRRQGIGRLLIEEFLRRCRKKKIDEVYVDTLESFQGTLTFYRSLGFSIRTSSGRTHLLSKKI</sequence>
<dbReference type="AlphaFoldDB" id="A0A0G0ZB59"/>
<dbReference type="InterPro" id="IPR050769">
    <property type="entry name" value="NAT_camello-type"/>
</dbReference>
<dbReference type="PANTHER" id="PTHR13947:SF37">
    <property type="entry name" value="LD18367P"/>
    <property type="match status" value="1"/>
</dbReference>
<dbReference type="CDD" id="cd04301">
    <property type="entry name" value="NAT_SF"/>
    <property type="match status" value="1"/>
</dbReference>
<evidence type="ECO:0000259" key="2">
    <source>
        <dbReference type="PROSITE" id="PS51186"/>
    </source>
</evidence>
<proteinExistence type="predicted"/>
<feature type="domain" description="N-acetyltransferase" evidence="2">
    <location>
        <begin position="6"/>
        <end position="197"/>
    </location>
</feature>
<dbReference type="PANTHER" id="PTHR13947">
    <property type="entry name" value="GNAT FAMILY N-ACETYLTRANSFERASE"/>
    <property type="match status" value="1"/>
</dbReference>
<evidence type="ECO:0000313" key="3">
    <source>
        <dbReference type="EMBL" id="KKS45899.1"/>
    </source>
</evidence>